<organism evidence="7 8">
    <name type="scientific">Clostridium thermosuccinogenes</name>
    <dbReference type="NCBI Taxonomy" id="84032"/>
    <lineage>
        <taxon>Bacteria</taxon>
        <taxon>Bacillati</taxon>
        <taxon>Bacillota</taxon>
        <taxon>Clostridia</taxon>
        <taxon>Eubacteriales</taxon>
        <taxon>Clostridiaceae</taxon>
        <taxon>Clostridium</taxon>
    </lineage>
</organism>
<evidence type="ECO:0000256" key="1">
    <source>
        <dbReference type="ARBA" id="ARBA00017378"/>
    </source>
</evidence>
<feature type="domain" description="RCK N-terminal" evidence="5">
    <location>
        <begin position="1"/>
        <end position="118"/>
    </location>
</feature>
<dbReference type="AlphaFoldDB" id="A0A2K2FG16"/>
<dbReference type="Proteomes" id="UP000236151">
    <property type="component" value="Unassembled WGS sequence"/>
</dbReference>
<dbReference type="Pfam" id="PF02080">
    <property type="entry name" value="TrkA_C"/>
    <property type="match status" value="1"/>
</dbReference>
<dbReference type="SUPFAM" id="SSF116726">
    <property type="entry name" value="TrkA C-terminal domain-like"/>
    <property type="match status" value="1"/>
</dbReference>
<evidence type="ECO:0000313" key="7">
    <source>
        <dbReference type="EMBL" id="PNT97722.1"/>
    </source>
</evidence>
<dbReference type="Gene3D" id="3.30.70.1450">
    <property type="entry name" value="Regulator of K+ conductance, C-terminal domain"/>
    <property type="match status" value="1"/>
</dbReference>
<dbReference type="RefSeq" id="WP_103082118.1">
    <property type="nucleotide sequence ID" value="NZ_CP021850.1"/>
</dbReference>
<dbReference type="InterPro" id="IPR050721">
    <property type="entry name" value="Trk_Ktr_HKT_K-transport"/>
</dbReference>
<keyword evidence="2" id="KW-0406">Ion transport</keyword>
<dbReference type="InterPro" id="IPR036291">
    <property type="entry name" value="NAD(P)-bd_dom_sf"/>
</dbReference>
<evidence type="ECO:0000256" key="2">
    <source>
        <dbReference type="ARBA" id="ARBA00022538"/>
    </source>
</evidence>
<evidence type="ECO:0000313" key="8">
    <source>
        <dbReference type="Proteomes" id="UP000236151"/>
    </source>
</evidence>
<proteinExistence type="predicted"/>
<dbReference type="Pfam" id="PF02254">
    <property type="entry name" value="TrkA_N"/>
    <property type="match status" value="1"/>
</dbReference>
<reference evidence="7 8" key="1">
    <citation type="submission" date="2017-06" db="EMBL/GenBank/DDBJ databases">
        <title>Investigating the central metabolism of Clostridium thermosuccinogenes.</title>
        <authorList>
            <person name="Koendjbiharie J.G."/>
            <person name="van Kranenburg R."/>
        </authorList>
    </citation>
    <scope>NUCLEOTIDE SEQUENCE [LARGE SCALE GENOMIC DNA]</scope>
    <source>
        <strain evidence="7 8">DSM 5806</strain>
    </source>
</reference>
<dbReference type="PROSITE" id="PS51201">
    <property type="entry name" value="RCK_N"/>
    <property type="match status" value="1"/>
</dbReference>
<dbReference type="PROSITE" id="PS51202">
    <property type="entry name" value="RCK_C"/>
    <property type="match status" value="1"/>
</dbReference>
<dbReference type="OrthoDB" id="9775180at2"/>
<protein>
    <recommendedName>
        <fullName evidence="1">Trk system potassium uptake protein TrkA</fullName>
    </recommendedName>
</protein>
<sequence length="221" mass="24380">MKVIIVGCGKLGSGLARSLAKKGHKVTVIDSNPEAFELLGKDFSGEIFVGVGFDKDLLEKAQIQMADAVVACSKSDDVNALIGRISRNIYKVPRVISRLYDPRSAEIYRSLGIQTISTTTWGVQQAMEMLSYDQLDSVLTIGDIEIIRVETPALLVGRAISELTVFGEIHVVAIRRDNKTFMPTMGTVLRKYDVIFIAVLATSMSRLKKLLGMEQKWGEIK</sequence>
<dbReference type="SUPFAM" id="SSF51735">
    <property type="entry name" value="NAD(P)-binding Rossmann-fold domains"/>
    <property type="match status" value="1"/>
</dbReference>
<evidence type="ECO:0000256" key="3">
    <source>
        <dbReference type="ARBA" id="ARBA00022958"/>
    </source>
</evidence>
<dbReference type="Gene3D" id="3.40.50.720">
    <property type="entry name" value="NAD(P)-binding Rossmann-like Domain"/>
    <property type="match status" value="1"/>
</dbReference>
<dbReference type="InterPro" id="IPR036721">
    <property type="entry name" value="RCK_C_sf"/>
</dbReference>
<feature type="domain" description="RCK C-terminal" evidence="6">
    <location>
        <begin position="133"/>
        <end position="213"/>
    </location>
</feature>
<evidence type="ECO:0000259" key="6">
    <source>
        <dbReference type="PROSITE" id="PS51202"/>
    </source>
</evidence>
<dbReference type="PANTHER" id="PTHR43833">
    <property type="entry name" value="POTASSIUM CHANNEL PROTEIN 2-RELATED-RELATED"/>
    <property type="match status" value="1"/>
</dbReference>
<dbReference type="InterPro" id="IPR006037">
    <property type="entry name" value="RCK_C"/>
</dbReference>
<keyword evidence="2" id="KW-0633">Potassium transport</keyword>
<gene>
    <name evidence="7" type="ORF">CDQ84_12785</name>
</gene>
<keyword evidence="2" id="KW-0813">Transport</keyword>
<dbReference type="GO" id="GO:0005886">
    <property type="term" value="C:plasma membrane"/>
    <property type="evidence" value="ECO:0007669"/>
    <property type="project" value="InterPro"/>
</dbReference>
<dbReference type="KEGG" id="cthd:CDO33_11555"/>
<dbReference type="PANTHER" id="PTHR43833:SF8">
    <property type="entry name" value="TRK SYSTEM POTASSIUM UPTAKE PROTEIN TRKA"/>
    <property type="match status" value="1"/>
</dbReference>
<keyword evidence="3" id="KW-0630">Potassium</keyword>
<evidence type="ECO:0000259" key="5">
    <source>
        <dbReference type="PROSITE" id="PS51201"/>
    </source>
</evidence>
<dbReference type="PRINTS" id="PR00335">
    <property type="entry name" value="KUPTAKETRKA"/>
</dbReference>
<dbReference type="EMBL" id="NIOJ01000034">
    <property type="protein sequence ID" value="PNT97722.1"/>
    <property type="molecule type" value="Genomic_DNA"/>
</dbReference>
<dbReference type="InterPro" id="IPR006036">
    <property type="entry name" value="K_uptake_TrkA"/>
</dbReference>
<name>A0A2K2FG16_9CLOT</name>
<evidence type="ECO:0000256" key="4">
    <source>
        <dbReference type="ARBA" id="ARBA00023027"/>
    </source>
</evidence>
<keyword evidence="4" id="KW-0520">NAD</keyword>
<accession>A0A2K2FG16</accession>
<dbReference type="GO" id="GO:0015079">
    <property type="term" value="F:potassium ion transmembrane transporter activity"/>
    <property type="evidence" value="ECO:0007669"/>
    <property type="project" value="InterPro"/>
</dbReference>
<dbReference type="InterPro" id="IPR003148">
    <property type="entry name" value="RCK_N"/>
</dbReference>
<comment type="caution">
    <text evidence="7">The sequence shown here is derived from an EMBL/GenBank/DDBJ whole genome shotgun (WGS) entry which is preliminary data.</text>
</comment>
<keyword evidence="8" id="KW-1185">Reference proteome</keyword>